<proteinExistence type="predicted"/>
<dbReference type="EMBL" id="LLXL01000122">
    <property type="protein sequence ID" value="PKK77567.1"/>
    <property type="molecule type" value="Genomic_DNA"/>
</dbReference>
<evidence type="ECO:0000313" key="3">
    <source>
        <dbReference type="Proteomes" id="UP000233469"/>
    </source>
</evidence>
<reference evidence="2 3" key="1">
    <citation type="submission" date="2016-04" db="EMBL/GenBank/DDBJ databases">
        <title>Genome analyses suggest a sexual origin of heterokaryosis in a supposedly ancient asexual fungus.</title>
        <authorList>
            <person name="Ropars J."/>
            <person name="Sedzielewska K."/>
            <person name="Noel J."/>
            <person name="Charron P."/>
            <person name="Farinelli L."/>
            <person name="Marton T."/>
            <person name="Kruger M."/>
            <person name="Pelin A."/>
            <person name="Brachmann A."/>
            <person name="Corradi N."/>
        </authorList>
    </citation>
    <scope>NUCLEOTIDE SEQUENCE [LARGE SCALE GENOMIC DNA]</scope>
    <source>
        <strain evidence="2 3">C2</strain>
    </source>
</reference>
<accession>A0A2N1NUI4</accession>
<protein>
    <submittedName>
        <fullName evidence="2">Uncharacterized protein</fullName>
    </submittedName>
</protein>
<evidence type="ECO:0000313" key="1">
    <source>
        <dbReference type="EMBL" id="PKK62384.1"/>
    </source>
</evidence>
<name>A0A2N1NUI4_9GLOM</name>
<gene>
    <name evidence="2" type="ORF">RhiirC2_771185</name>
    <name evidence="1" type="ORF">RhiirC2_790455</name>
</gene>
<reference evidence="2 3" key="2">
    <citation type="submission" date="2017-10" db="EMBL/GenBank/DDBJ databases">
        <title>Extensive intraspecific genome diversity in a model arbuscular mycorrhizal fungus.</title>
        <authorList>
            <person name="Chen E.C.H."/>
            <person name="Morin E."/>
            <person name="Baudet D."/>
            <person name="Noel J."/>
            <person name="Ndikumana S."/>
            <person name="Charron P."/>
            <person name="St-Onge C."/>
            <person name="Giorgi J."/>
            <person name="Grigoriev I.V."/>
            <person name="Roux C."/>
            <person name="Martin F.M."/>
            <person name="Corradi N."/>
        </authorList>
    </citation>
    <scope>NUCLEOTIDE SEQUENCE [LARGE SCALE GENOMIC DNA]</scope>
    <source>
        <strain evidence="2 3">C2</strain>
    </source>
</reference>
<evidence type="ECO:0000313" key="2">
    <source>
        <dbReference type="EMBL" id="PKK77567.1"/>
    </source>
</evidence>
<comment type="caution">
    <text evidence="2">The sequence shown here is derived from an EMBL/GenBank/DDBJ whole genome shotgun (WGS) entry which is preliminary data.</text>
</comment>
<dbReference type="AlphaFoldDB" id="A0A2N1NUI4"/>
<dbReference type="EMBL" id="LLXL01001935">
    <property type="protein sequence ID" value="PKK62384.1"/>
    <property type="molecule type" value="Genomic_DNA"/>
</dbReference>
<organism evidence="2 3">
    <name type="scientific">Rhizophagus irregularis</name>
    <dbReference type="NCBI Taxonomy" id="588596"/>
    <lineage>
        <taxon>Eukaryota</taxon>
        <taxon>Fungi</taxon>
        <taxon>Fungi incertae sedis</taxon>
        <taxon>Mucoromycota</taxon>
        <taxon>Glomeromycotina</taxon>
        <taxon>Glomeromycetes</taxon>
        <taxon>Glomerales</taxon>
        <taxon>Glomeraceae</taxon>
        <taxon>Rhizophagus</taxon>
    </lineage>
</organism>
<sequence length="64" mass="6987">MTKCIDVEEGILSGPGLQLLGMDFGISYLDTSERKWKNLPSSNIIGALGIDKLDVDTFLIIIAF</sequence>
<dbReference type="Proteomes" id="UP000233469">
    <property type="component" value="Unassembled WGS sequence"/>
</dbReference>